<evidence type="ECO:0000313" key="2">
    <source>
        <dbReference type="Proteomes" id="UP001501844"/>
    </source>
</evidence>
<name>A0ABP8FJ36_9BACT</name>
<gene>
    <name evidence="1" type="ORF">GCM10023183_18260</name>
</gene>
<keyword evidence="2" id="KW-1185">Reference proteome</keyword>
<proteinExistence type="predicted"/>
<reference evidence="2" key="1">
    <citation type="journal article" date="2019" name="Int. J. Syst. Evol. Microbiol.">
        <title>The Global Catalogue of Microorganisms (GCM) 10K type strain sequencing project: providing services to taxonomists for standard genome sequencing and annotation.</title>
        <authorList>
            <consortium name="The Broad Institute Genomics Platform"/>
            <consortium name="The Broad Institute Genome Sequencing Center for Infectious Disease"/>
            <person name="Wu L."/>
            <person name="Ma J."/>
        </authorList>
    </citation>
    <scope>NUCLEOTIDE SEQUENCE [LARGE SCALE GENOMIC DNA]</scope>
    <source>
        <strain evidence="2">JCM 17917</strain>
    </source>
</reference>
<evidence type="ECO:0000313" key="1">
    <source>
        <dbReference type="EMBL" id="GAA4304727.1"/>
    </source>
</evidence>
<accession>A0ABP8FJ36</accession>
<sequence>MWAQHGYTGPVRDSKLVEEWFLGKVYLANGDSVNGKIIYYRTEEIVRVINANDVAAEYTPKAVSGFEAVDKDGKFRRVFITHRWNFGQDYSDLLAPSFFEQITIGKYGLLRKEAIVRKDMLDNPFYSALLGGSPIEPGIPRGVVYTDKRQDVFFILMPTGKVKQLRDVKKDLKVVFGKKNRQMRPYIMKNRLKLTRLPDLVKIITYFDSIS</sequence>
<protein>
    <submittedName>
        <fullName evidence="1">Uncharacterized protein</fullName>
    </submittedName>
</protein>
<dbReference type="Proteomes" id="UP001501844">
    <property type="component" value="Unassembled WGS sequence"/>
</dbReference>
<dbReference type="EMBL" id="BAABGX010000002">
    <property type="protein sequence ID" value="GAA4304727.1"/>
    <property type="molecule type" value="Genomic_DNA"/>
</dbReference>
<organism evidence="1 2">
    <name type="scientific">Nibribacter koreensis</name>
    <dbReference type="NCBI Taxonomy" id="1084519"/>
    <lineage>
        <taxon>Bacteria</taxon>
        <taxon>Pseudomonadati</taxon>
        <taxon>Bacteroidota</taxon>
        <taxon>Cytophagia</taxon>
        <taxon>Cytophagales</taxon>
        <taxon>Hymenobacteraceae</taxon>
        <taxon>Nibribacter</taxon>
    </lineage>
</organism>
<comment type="caution">
    <text evidence="1">The sequence shown here is derived from an EMBL/GenBank/DDBJ whole genome shotgun (WGS) entry which is preliminary data.</text>
</comment>